<gene>
    <name evidence="1" type="ORF">V5N11_028963</name>
</gene>
<dbReference type="AlphaFoldDB" id="A0ABD1ASR5"/>
<comment type="caution">
    <text evidence="1">The sequence shown here is derived from an EMBL/GenBank/DDBJ whole genome shotgun (WGS) entry which is preliminary data.</text>
</comment>
<proteinExistence type="predicted"/>
<reference evidence="1 2" key="1">
    <citation type="submission" date="2024-04" db="EMBL/GenBank/DDBJ databases">
        <title>Genome assembly C_amara_ONT_v2.</title>
        <authorList>
            <person name="Yant L."/>
            <person name="Moore C."/>
            <person name="Slenker M."/>
        </authorList>
    </citation>
    <scope>NUCLEOTIDE SEQUENCE [LARGE SCALE GENOMIC DNA]</scope>
    <source>
        <tissue evidence="1">Leaf</tissue>
    </source>
</reference>
<sequence>MKHLSKGTKSIDEYMRGARAKADQLALLGKALDHEDLIDYVIDGLPEEYKLVTDASNGRETPMKFVELHEKFLNREADVIHLQSASPTFSVMANAVNTRS</sequence>
<keyword evidence="2" id="KW-1185">Reference proteome</keyword>
<name>A0ABD1ASR5_CARAN</name>
<accession>A0ABD1ASR5</accession>
<dbReference type="PANTHER" id="PTHR47481">
    <property type="match status" value="1"/>
</dbReference>
<evidence type="ECO:0000313" key="2">
    <source>
        <dbReference type="Proteomes" id="UP001558713"/>
    </source>
</evidence>
<protein>
    <submittedName>
        <fullName evidence="1">Retrovirus-related Pol polyprotein from transposon RE1</fullName>
    </submittedName>
</protein>
<evidence type="ECO:0000313" key="1">
    <source>
        <dbReference type="EMBL" id="KAL1209793.1"/>
    </source>
</evidence>
<dbReference type="EMBL" id="JBANAX010000406">
    <property type="protein sequence ID" value="KAL1209793.1"/>
    <property type="molecule type" value="Genomic_DNA"/>
</dbReference>
<organism evidence="1 2">
    <name type="scientific">Cardamine amara subsp. amara</name>
    <dbReference type="NCBI Taxonomy" id="228776"/>
    <lineage>
        <taxon>Eukaryota</taxon>
        <taxon>Viridiplantae</taxon>
        <taxon>Streptophyta</taxon>
        <taxon>Embryophyta</taxon>
        <taxon>Tracheophyta</taxon>
        <taxon>Spermatophyta</taxon>
        <taxon>Magnoliopsida</taxon>
        <taxon>eudicotyledons</taxon>
        <taxon>Gunneridae</taxon>
        <taxon>Pentapetalae</taxon>
        <taxon>rosids</taxon>
        <taxon>malvids</taxon>
        <taxon>Brassicales</taxon>
        <taxon>Brassicaceae</taxon>
        <taxon>Cardamineae</taxon>
        <taxon>Cardamine</taxon>
    </lineage>
</organism>
<dbReference type="PANTHER" id="PTHR47481:SF22">
    <property type="entry name" value="RETROTRANSPOSON GAG DOMAIN-CONTAINING PROTEIN"/>
    <property type="match status" value="1"/>
</dbReference>
<dbReference type="Proteomes" id="UP001558713">
    <property type="component" value="Unassembled WGS sequence"/>
</dbReference>